<organism evidence="1 2">
    <name type="scientific">Naganishia onofrii</name>
    <dbReference type="NCBI Taxonomy" id="1851511"/>
    <lineage>
        <taxon>Eukaryota</taxon>
        <taxon>Fungi</taxon>
        <taxon>Dikarya</taxon>
        <taxon>Basidiomycota</taxon>
        <taxon>Agaricomycotina</taxon>
        <taxon>Tremellomycetes</taxon>
        <taxon>Filobasidiales</taxon>
        <taxon>Filobasidiaceae</taxon>
        <taxon>Naganishia</taxon>
    </lineage>
</organism>
<protein>
    <submittedName>
        <fullName evidence="1">Uncharacterized protein</fullName>
    </submittedName>
</protein>
<comment type="caution">
    <text evidence="1">The sequence shown here is derived from an EMBL/GenBank/DDBJ whole genome shotgun (WGS) entry which is preliminary data.</text>
</comment>
<proteinExistence type="predicted"/>
<accession>A0ACC2XT20</accession>
<keyword evidence="2" id="KW-1185">Reference proteome</keyword>
<dbReference type="EMBL" id="JASBWV010000003">
    <property type="protein sequence ID" value="KAJ9127117.1"/>
    <property type="molecule type" value="Genomic_DNA"/>
</dbReference>
<sequence>MTEYRYTGGTDPNGHVGDPGEQVRYLSVFPSLSPFSLGKESDPQSFTFSPESGSAFPATLAIQIRQLADEGFTLDSVVTVIDCVNFTGYEDSSPTAKIQAKYTDCLLLNKHDLVTERQLDTVLDHLYELNDETPMIRVSKEHPLDPSLVFGLDTKLFARGSEEIADWKTIVADGGVGERSNHSDEIETVSVWRGGGRPGKGNTKKRDIAQVDGKTMDGGHKHHEHADGEACACASSDAGEEDHVEVNGAEEAVSPVDVEALTAGLAKLPFEIYRVKGFLRIPTKEDPNKSDIHILNWAFGRSEITPAPSLNDSESLQGVSFRLTMMGARGEVVRRARTFAAVMQGEYA</sequence>
<evidence type="ECO:0000313" key="1">
    <source>
        <dbReference type="EMBL" id="KAJ9127117.1"/>
    </source>
</evidence>
<gene>
    <name evidence="1" type="ORF">QFC24_001352</name>
</gene>
<dbReference type="Proteomes" id="UP001234202">
    <property type="component" value="Unassembled WGS sequence"/>
</dbReference>
<evidence type="ECO:0000313" key="2">
    <source>
        <dbReference type="Proteomes" id="UP001234202"/>
    </source>
</evidence>
<name>A0ACC2XT20_9TREE</name>
<reference evidence="1" key="1">
    <citation type="submission" date="2023-04" db="EMBL/GenBank/DDBJ databases">
        <title>Draft Genome sequencing of Naganishia species isolated from polar environments using Oxford Nanopore Technology.</title>
        <authorList>
            <person name="Leo P."/>
            <person name="Venkateswaran K."/>
        </authorList>
    </citation>
    <scope>NUCLEOTIDE SEQUENCE</scope>
    <source>
        <strain evidence="1">DBVPG 5303</strain>
    </source>
</reference>